<dbReference type="InterPro" id="IPR036249">
    <property type="entry name" value="Thioredoxin-like_sf"/>
</dbReference>
<dbReference type="PROSITE" id="PS50405">
    <property type="entry name" value="GST_CTER"/>
    <property type="match status" value="1"/>
</dbReference>
<evidence type="ECO:0000256" key="1">
    <source>
        <dbReference type="ARBA" id="ARBA00012452"/>
    </source>
</evidence>
<accession>A0AAW8R1T8</accession>
<dbReference type="PANTHER" id="PTHR44051">
    <property type="entry name" value="GLUTATHIONE S-TRANSFERASE-RELATED"/>
    <property type="match status" value="1"/>
</dbReference>
<protein>
    <recommendedName>
        <fullName evidence="1">glutathione transferase</fullName>
        <ecNumber evidence="1">2.5.1.18</ecNumber>
    </recommendedName>
</protein>
<dbReference type="SUPFAM" id="SSF52833">
    <property type="entry name" value="Thioredoxin-like"/>
    <property type="match status" value="1"/>
</dbReference>
<dbReference type="Gene3D" id="3.40.30.10">
    <property type="entry name" value="Glutaredoxin"/>
    <property type="match status" value="1"/>
</dbReference>
<dbReference type="Pfam" id="PF02798">
    <property type="entry name" value="GST_N"/>
    <property type="match status" value="1"/>
</dbReference>
<reference evidence="7 8" key="1">
    <citation type="submission" date="2023-09" db="EMBL/GenBank/DDBJ databases">
        <authorList>
            <person name="Rey-Velasco X."/>
        </authorList>
    </citation>
    <scope>NUCLEOTIDE SEQUENCE [LARGE SCALE GENOMIC DNA]</scope>
    <source>
        <strain evidence="7 8">W409</strain>
    </source>
</reference>
<proteinExistence type="inferred from homology"/>
<evidence type="ECO:0000313" key="8">
    <source>
        <dbReference type="Proteomes" id="UP001249020"/>
    </source>
</evidence>
<dbReference type="GO" id="GO:0004601">
    <property type="term" value="F:peroxidase activity"/>
    <property type="evidence" value="ECO:0007669"/>
    <property type="project" value="UniProtKB-ARBA"/>
</dbReference>
<dbReference type="Gene3D" id="1.20.1050.10">
    <property type="match status" value="1"/>
</dbReference>
<dbReference type="CDD" id="cd03046">
    <property type="entry name" value="GST_N_GTT1_like"/>
    <property type="match status" value="1"/>
</dbReference>
<evidence type="ECO:0000313" key="7">
    <source>
        <dbReference type="EMBL" id="MDT0582171.1"/>
    </source>
</evidence>
<feature type="domain" description="GST N-terminal" evidence="5">
    <location>
        <begin position="1"/>
        <end position="81"/>
    </location>
</feature>
<dbReference type="Pfam" id="PF00043">
    <property type="entry name" value="GST_C"/>
    <property type="match status" value="1"/>
</dbReference>
<comment type="caution">
    <text evidence="7">The sequence shown here is derived from an EMBL/GenBank/DDBJ whole genome shotgun (WGS) entry which is preliminary data.</text>
</comment>
<dbReference type="SFLD" id="SFLDG01150">
    <property type="entry name" value="Main.1:_Beta-like"/>
    <property type="match status" value="1"/>
</dbReference>
<dbReference type="GO" id="GO:0005737">
    <property type="term" value="C:cytoplasm"/>
    <property type="evidence" value="ECO:0007669"/>
    <property type="project" value="UniProtKB-ARBA"/>
</dbReference>
<dbReference type="SUPFAM" id="SSF47616">
    <property type="entry name" value="GST C-terminal domain-like"/>
    <property type="match status" value="1"/>
</dbReference>
<feature type="domain" description="GST C-terminal" evidence="6">
    <location>
        <begin position="87"/>
        <end position="222"/>
    </location>
</feature>
<dbReference type="InterPro" id="IPR010987">
    <property type="entry name" value="Glutathione-S-Trfase_C-like"/>
</dbReference>
<dbReference type="SFLD" id="SFLDG00358">
    <property type="entry name" value="Main_(cytGST)"/>
    <property type="match status" value="1"/>
</dbReference>
<name>A0AAW8R1T8_9ALTE</name>
<dbReference type="InterPro" id="IPR004046">
    <property type="entry name" value="GST_C"/>
</dbReference>
<dbReference type="FunFam" id="3.40.30.10:FF:000156">
    <property type="entry name" value="Glutathione S-transferase 1"/>
    <property type="match status" value="1"/>
</dbReference>
<evidence type="ECO:0000256" key="2">
    <source>
        <dbReference type="ARBA" id="ARBA00022679"/>
    </source>
</evidence>
<comment type="catalytic activity">
    <reaction evidence="3">
        <text>RX + glutathione = an S-substituted glutathione + a halide anion + H(+)</text>
        <dbReference type="Rhea" id="RHEA:16437"/>
        <dbReference type="ChEBI" id="CHEBI:15378"/>
        <dbReference type="ChEBI" id="CHEBI:16042"/>
        <dbReference type="ChEBI" id="CHEBI:17792"/>
        <dbReference type="ChEBI" id="CHEBI:57925"/>
        <dbReference type="ChEBI" id="CHEBI:90779"/>
        <dbReference type="EC" id="2.5.1.18"/>
    </reaction>
</comment>
<evidence type="ECO:0000259" key="5">
    <source>
        <dbReference type="PROSITE" id="PS50404"/>
    </source>
</evidence>
<sequence length="222" mass="25039">MFTLHHLNNSRSQRIVWMLEALNADYEIKVYKRDAATNLAPPELKQIHPLGRAPVLTHGDKVIAESGAICDYIAHQFPESAMLPSPESDEHNQVQFWSHFSEGTFMAPLVTSMVLEKARAKAKPFFVKFIADKIIDGVMDAYFGKNIEGNLLFVEKHLSDKTWFVGDAPSIADIQMSFGLEALFDAGKLKPFKNMTAYVLRLRQIESHKIAMQKMRDAEAAS</sequence>
<dbReference type="PANTHER" id="PTHR44051:SF9">
    <property type="entry name" value="GLUTATHIONE S-TRANSFERASE 1"/>
    <property type="match status" value="1"/>
</dbReference>
<gene>
    <name evidence="7" type="ORF">RM544_06455</name>
</gene>
<dbReference type="EMBL" id="JAVRIE010000002">
    <property type="protein sequence ID" value="MDT0582171.1"/>
    <property type="molecule type" value="Genomic_DNA"/>
</dbReference>
<dbReference type="SFLD" id="SFLDS00019">
    <property type="entry name" value="Glutathione_Transferase_(cytos"/>
    <property type="match status" value="1"/>
</dbReference>
<dbReference type="Proteomes" id="UP001249020">
    <property type="component" value="Unassembled WGS sequence"/>
</dbReference>
<dbReference type="InterPro" id="IPR004045">
    <property type="entry name" value="Glutathione_S-Trfase_N"/>
</dbReference>
<dbReference type="EC" id="2.5.1.18" evidence="1"/>
<dbReference type="GO" id="GO:0004364">
    <property type="term" value="F:glutathione transferase activity"/>
    <property type="evidence" value="ECO:0007669"/>
    <property type="project" value="UniProtKB-EC"/>
</dbReference>
<evidence type="ECO:0000256" key="3">
    <source>
        <dbReference type="ARBA" id="ARBA00047960"/>
    </source>
</evidence>
<dbReference type="InterPro" id="IPR036282">
    <property type="entry name" value="Glutathione-S-Trfase_C_sf"/>
</dbReference>
<keyword evidence="2" id="KW-0808">Transferase</keyword>
<dbReference type="AlphaFoldDB" id="A0AAW8R1T8"/>
<evidence type="ECO:0000259" key="6">
    <source>
        <dbReference type="PROSITE" id="PS50405"/>
    </source>
</evidence>
<keyword evidence="8" id="KW-1185">Reference proteome</keyword>
<organism evidence="7 8">
    <name type="scientific">Brumicola blandensis</name>
    <dbReference type="NCBI Taxonomy" id="3075611"/>
    <lineage>
        <taxon>Bacteria</taxon>
        <taxon>Pseudomonadati</taxon>
        <taxon>Pseudomonadota</taxon>
        <taxon>Gammaproteobacteria</taxon>
        <taxon>Alteromonadales</taxon>
        <taxon>Alteromonadaceae</taxon>
        <taxon>Brumicola</taxon>
    </lineage>
</organism>
<comment type="similarity">
    <text evidence="4">Belongs to the GST superfamily.</text>
</comment>
<dbReference type="PROSITE" id="PS50404">
    <property type="entry name" value="GST_NTER"/>
    <property type="match status" value="1"/>
</dbReference>
<dbReference type="InterPro" id="IPR040079">
    <property type="entry name" value="Glutathione_S-Trfase"/>
</dbReference>
<dbReference type="RefSeq" id="WP_311360950.1">
    <property type="nucleotide sequence ID" value="NZ_JAVRIE010000002.1"/>
</dbReference>
<evidence type="ECO:0000256" key="4">
    <source>
        <dbReference type="RuleBase" id="RU003494"/>
    </source>
</evidence>